<protein>
    <submittedName>
        <fullName evidence="1">Uncharacterized protein</fullName>
    </submittedName>
</protein>
<sequence length="252" mass="28819">MQSAKSTIEYLKKIKLSKRQAAKDKMKHKGYPKEISTPRGLPVTTLVYPRPGADVLMDAIRLQEKLQCIQCEDEIQMDIFVRPPLESARWGPLEKGGGHFILVDNGITNLSVHCGNCKSVSFWQYFIPEGVINEKIGYPRYVSFNYIGDATIIYAPCPGRRVYALIIVDREEQMISPIDINNSLCHGHPIAIDYLFCEAYPDGITITKGFSCPCHGVYRAYALKMKRRSQRHPRARTTVYYLEYWYSQEQAA</sequence>
<dbReference type="Proteomes" id="UP001239111">
    <property type="component" value="Chromosome 4"/>
</dbReference>
<keyword evidence="2" id="KW-1185">Reference proteome</keyword>
<name>A0ACC2N2J3_9HYME</name>
<gene>
    <name evidence="1" type="ORF">QAD02_007052</name>
</gene>
<dbReference type="EMBL" id="CM056744">
    <property type="protein sequence ID" value="KAJ8665390.1"/>
    <property type="molecule type" value="Genomic_DNA"/>
</dbReference>
<accession>A0ACC2N2J3</accession>
<proteinExistence type="predicted"/>
<evidence type="ECO:0000313" key="2">
    <source>
        <dbReference type="Proteomes" id="UP001239111"/>
    </source>
</evidence>
<evidence type="ECO:0000313" key="1">
    <source>
        <dbReference type="EMBL" id="KAJ8665390.1"/>
    </source>
</evidence>
<reference evidence="1" key="1">
    <citation type="submission" date="2023-04" db="EMBL/GenBank/DDBJ databases">
        <title>A chromosome-level genome assembly of the parasitoid wasp Eretmocerus hayati.</title>
        <authorList>
            <person name="Zhong Y."/>
            <person name="Liu S."/>
            <person name="Liu Y."/>
        </authorList>
    </citation>
    <scope>NUCLEOTIDE SEQUENCE</scope>
    <source>
        <strain evidence="1">ZJU_SS_LIU_2023</strain>
    </source>
</reference>
<comment type="caution">
    <text evidence="1">The sequence shown here is derived from an EMBL/GenBank/DDBJ whole genome shotgun (WGS) entry which is preliminary data.</text>
</comment>
<organism evidence="1 2">
    <name type="scientific">Eretmocerus hayati</name>
    <dbReference type="NCBI Taxonomy" id="131215"/>
    <lineage>
        <taxon>Eukaryota</taxon>
        <taxon>Metazoa</taxon>
        <taxon>Ecdysozoa</taxon>
        <taxon>Arthropoda</taxon>
        <taxon>Hexapoda</taxon>
        <taxon>Insecta</taxon>
        <taxon>Pterygota</taxon>
        <taxon>Neoptera</taxon>
        <taxon>Endopterygota</taxon>
        <taxon>Hymenoptera</taxon>
        <taxon>Apocrita</taxon>
        <taxon>Proctotrupomorpha</taxon>
        <taxon>Chalcidoidea</taxon>
        <taxon>Aphelinidae</taxon>
        <taxon>Aphelininae</taxon>
        <taxon>Eretmocerus</taxon>
    </lineage>
</organism>